<name>A0A382SBJ1_9ZZZZ</name>
<proteinExistence type="predicted"/>
<gene>
    <name evidence="2" type="ORF">METZ01_LOCUS360093</name>
</gene>
<accession>A0A382SBJ1</accession>
<evidence type="ECO:0000313" key="2">
    <source>
        <dbReference type="EMBL" id="SVD07239.1"/>
    </source>
</evidence>
<dbReference type="EMBL" id="UINC01127846">
    <property type="protein sequence ID" value="SVD07239.1"/>
    <property type="molecule type" value="Genomic_DNA"/>
</dbReference>
<sequence>MRTHAQLCHVSSDHYVVLVEAFEGTTSLGSALGDGGTATEAEDQALNRLRLRLGQGQPQAAPQSPAEIKEDAAVEASVPLPVKADSVVDAGAEGTRQPKPIRREPQPIKTATPASEAPQQPTDPGDDVSAAQGGEEPLPQPPSESPTDPEDWSEELTAIDLELQRIGWDRDSEKIYLERAFGHASRHRLTRFSDLVAYLKRLRELAAESDPQLAAIPLRRSDLVMQGDEILQRLQWNQQQAKDFLNRHLQANSRQQLTDEQLLNFNIMLEEQLLQS</sequence>
<feature type="region of interest" description="Disordered" evidence="1">
    <location>
        <begin position="85"/>
        <end position="152"/>
    </location>
</feature>
<dbReference type="AlphaFoldDB" id="A0A382SBJ1"/>
<evidence type="ECO:0000256" key="1">
    <source>
        <dbReference type="SAM" id="MobiDB-lite"/>
    </source>
</evidence>
<reference evidence="2" key="1">
    <citation type="submission" date="2018-05" db="EMBL/GenBank/DDBJ databases">
        <authorList>
            <person name="Lanie J.A."/>
            <person name="Ng W.-L."/>
            <person name="Kazmierczak K.M."/>
            <person name="Andrzejewski T.M."/>
            <person name="Davidsen T.M."/>
            <person name="Wayne K.J."/>
            <person name="Tettelin H."/>
            <person name="Glass J.I."/>
            <person name="Rusch D."/>
            <person name="Podicherti R."/>
            <person name="Tsui H.-C.T."/>
            <person name="Winkler M.E."/>
        </authorList>
    </citation>
    <scope>NUCLEOTIDE SEQUENCE</scope>
</reference>
<organism evidence="2">
    <name type="scientific">marine metagenome</name>
    <dbReference type="NCBI Taxonomy" id="408172"/>
    <lineage>
        <taxon>unclassified sequences</taxon>
        <taxon>metagenomes</taxon>
        <taxon>ecological metagenomes</taxon>
    </lineage>
</organism>
<protein>
    <submittedName>
        <fullName evidence="2">Uncharacterized protein</fullName>
    </submittedName>
</protein>